<evidence type="ECO:0000256" key="1">
    <source>
        <dbReference type="SAM" id="MobiDB-lite"/>
    </source>
</evidence>
<organism evidence="3 4">
    <name type="scientific">Fusarium equiseti</name>
    <name type="common">Fusarium scirpi</name>
    <dbReference type="NCBI Taxonomy" id="61235"/>
    <lineage>
        <taxon>Eukaryota</taxon>
        <taxon>Fungi</taxon>
        <taxon>Dikarya</taxon>
        <taxon>Ascomycota</taxon>
        <taxon>Pezizomycotina</taxon>
        <taxon>Sordariomycetes</taxon>
        <taxon>Hypocreomycetidae</taxon>
        <taxon>Hypocreales</taxon>
        <taxon>Nectriaceae</taxon>
        <taxon>Fusarium</taxon>
        <taxon>Fusarium incarnatum-equiseti species complex</taxon>
    </lineage>
</organism>
<proteinExistence type="predicted"/>
<dbReference type="EMBL" id="CAJSTJ010000146">
    <property type="protein sequence ID" value="CAG7562128.1"/>
    <property type="molecule type" value="Genomic_DNA"/>
</dbReference>
<feature type="domain" description="Protein kinase" evidence="2">
    <location>
        <begin position="235"/>
        <end position="468"/>
    </location>
</feature>
<feature type="compositionally biased region" description="Basic and acidic residues" evidence="1">
    <location>
        <begin position="43"/>
        <end position="54"/>
    </location>
</feature>
<dbReference type="GO" id="GO:0044773">
    <property type="term" value="P:mitotic DNA damage checkpoint signaling"/>
    <property type="evidence" value="ECO:0007669"/>
    <property type="project" value="TreeGrafter"/>
</dbReference>
<dbReference type="PANTHER" id="PTHR44167">
    <property type="entry name" value="OVARIAN-SPECIFIC SERINE/THREONINE-PROTEIN KINASE LOK-RELATED"/>
    <property type="match status" value="1"/>
</dbReference>
<dbReference type="GO" id="GO:0004674">
    <property type="term" value="F:protein serine/threonine kinase activity"/>
    <property type="evidence" value="ECO:0007669"/>
    <property type="project" value="TreeGrafter"/>
</dbReference>
<dbReference type="AlphaFoldDB" id="A0A8J2IQW3"/>
<comment type="caution">
    <text evidence="3">The sequence shown here is derived from an EMBL/GenBank/DDBJ whole genome shotgun (WGS) entry which is preliminary data.</text>
</comment>
<dbReference type="GO" id="GO:0005524">
    <property type="term" value="F:ATP binding"/>
    <property type="evidence" value="ECO:0007669"/>
    <property type="project" value="InterPro"/>
</dbReference>
<evidence type="ECO:0000313" key="3">
    <source>
        <dbReference type="EMBL" id="CAG7562128.1"/>
    </source>
</evidence>
<gene>
    <name evidence="3" type="ORF">FEQUK3_LOCUS7809</name>
</gene>
<name>A0A8J2IQW3_FUSEQ</name>
<accession>A0A8J2IQW3</accession>
<evidence type="ECO:0000259" key="2">
    <source>
        <dbReference type="PROSITE" id="PS50011"/>
    </source>
</evidence>
<protein>
    <recommendedName>
        <fullName evidence="2">Protein kinase domain-containing protein</fullName>
    </recommendedName>
</protein>
<sequence length="468" mass="53383">MAVKNIQTKPLRDAPLCKKHFLDYTLDFIKSKSEPTRVQPRRAAKDKVLEEKANTKKRRANEEPGSSILKRRKTNDLAKWESFVNSLEEHVTEIAEEAREKGPHNCAFGPAPWECHMCTSDFAKLVDEKVCMVRPVAPVADMATVGEVLELNYRKKFEKGEMTKFQWEGYGLQDMGDYLLTFIQMETAHPLAGVMCVSNGQTGQQPRLLATPTSVDDLFIVEYNDPETNNYQRTFLWISEDDKVFFGRASTNEMTLDGYIKALEPVSDQDLFPELPDDTELTIAVCCNEVSSFCKRPGLFQFVPGFDFGTPKQVLDETLIMERLAKNPHPNIIHYRGCRVKRGRITGIVVDKYEMSLEQFVKSAKLKDLDIDSFLSDINSAVDHLHSLGLAHNDINPSNIMMGEKNKPLLIDFGSCQPFGKLLQTFGTPGWFEEDFWTSEKKHDDIALEKLRQWLKIVKPDEMIKSEL</sequence>
<dbReference type="InterPro" id="IPR000719">
    <property type="entry name" value="Prot_kinase_dom"/>
</dbReference>
<dbReference type="GO" id="GO:0005634">
    <property type="term" value="C:nucleus"/>
    <property type="evidence" value="ECO:0007669"/>
    <property type="project" value="TreeGrafter"/>
</dbReference>
<dbReference type="Proteomes" id="UP000693738">
    <property type="component" value="Unassembled WGS sequence"/>
</dbReference>
<evidence type="ECO:0000313" key="4">
    <source>
        <dbReference type="Proteomes" id="UP000693738"/>
    </source>
</evidence>
<reference evidence="3" key="1">
    <citation type="submission" date="2021-05" db="EMBL/GenBank/DDBJ databases">
        <authorList>
            <person name="Khan N."/>
        </authorList>
    </citation>
    <scope>NUCLEOTIDE SEQUENCE</scope>
</reference>
<dbReference type="PROSITE" id="PS50011">
    <property type="entry name" value="PROTEIN_KINASE_DOM"/>
    <property type="match status" value="1"/>
</dbReference>
<dbReference type="SMART" id="SM00220">
    <property type="entry name" value="S_TKc"/>
    <property type="match status" value="1"/>
</dbReference>
<dbReference type="Pfam" id="PF00069">
    <property type="entry name" value="Pkinase"/>
    <property type="match status" value="1"/>
</dbReference>
<dbReference type="PANTHER" id="PTHR44167:SF24">
    <property type="entry name" value="SERINE_THREONINE-PROTEIN KINASE CHK2"/>
    <property type="match status" value="1"/>
</dbReference>
<feature type="region of interest" description="Disordered" evidence="1">
    <location>
        <begin position="34"/>
        <end position="69"/>
    </location>
</feature>